<protein>
    <submittedName>
        <fullName evidence="5">Glycogen synthase, ADP-glucose transglucosylase</fullName>
        <ecNumber evidence="5">2.4.1.21</ecNumber>
    </submittedName>
</protein>
<dbReference type="PANTHER" id="PTHR45825">
    <property type="entry name" value="GRANULE-BOUND STARCH SYNTHASE 1, CHLOROPLASTIC/AMYLOPLASTIC"/>
    <property type="match status" value="1"/>
</dbReference>
<dbReference type="InterPro" id="IPR011835">
    <property type="entry name" value="GS/SS"/>
</dbReference>
<dbReference type="NCBIfam" id="TIGR02095">
    <property type="entry name" value="glgA"/>
    <property type="match status" value="1"/>
</dbReference>
<sequence length="462" mass="50239">MRVLFATAEFSPLVSVGGLAEASAGLVHALRDAGLEVEVVLPDYRAWDLEDESVLPLNVPGWASPAVARSGRVEGIGRVTLIDVPGIERPDPYVDDSGSGWPDNPDRFFAFSAAVAALATVRDPDLVHCNDWHTAAVPGFLDGSTPIVLTIHTLGYQGWTSGGWLNRITNRPDLFGWHGGTNPLAGGIQLADAVVAVSPTYAREILRPDTGSGLDGVLRDLGDRLVGIRNGIDTSIWNPAEDPLIPQTYTVDRIEDKDVCRIELIESVGWSDADVPTVGIVSRLVEQKGIDMALDTIMYADHVPFRLVLVGSGEHWIAERARSVRVNHPDRLWFFDGYDIPLAHRVFAGSDMVLMPSRFEPCGLAQMQAMGYGTIPVVTSVGGLVDTVVDADRDSKGGTGFVSATVDTAGVVDALHRATRAWKNLRRRRAIQVRGMSADWSWRRPAQQYIDVYEEATGRKSQ</sequence>
<accession>A0A3B0RZC4</accession>
<reference evidence="5" key="1">
    <citation type="submission" date="2018-06" db="EMBL/GenBank/DDBJ databases">
        <authorList>
            <person name="Zhirakovskaya E."/>
        </authorList>
    </citation>
    <scope>NUCLEOTIDE SEQUENCE</scope>
</reference>
<dbReference type="Pfam" id="PF08323">
    <property type="entry name" value="Glyco_transf_5"/>
    <property type="match status" value="1"/>
</dbReference>
<comment type="similarity">
    <text evidence="1">Belongs to the glycosyltransferase 1 family. Bacterial/plant glycogen synthase subfamily.</text>
</comment>
<dbReference type="HAMAP" id="MF_00484">
    <property type="entry name" value="Glycogen_synth"/>
    <property type="match status" value="1"/>
</dbReference>
<keyword evidence="3 5" id="KW-0808">Transferase</keyword>
<feature type="domain" description="Starch synthase catalytic" evidence="4">
    <location>
        <begin position="2"/>
        <end position="219"/>
    </location>
</feature>
<dbReference type="GO" id="GO:0004373">
    <property type="term" value="F:alpha-1,4-glucan glucosyltransferase (UDP-glucose donor) activity"/>
    <property type="evidence" value="ECO:0007669"/>
    <property type="project" value="InterPro"/>
</dbReference>
<dbReference type="EC" id="2.4.1.21" evidence="5"/>
<keyword evidence="2 5" id="KW-0328">Glycosyltransferase</keyword>
<dbReference type="SUPFAM" id="SSF53756">
    <property type="entry name" value="UDP-Glycosyltransferase/glycogen phosphorylase"/>
    <property type="match status" value="1"/>
</dbReference>
<organism evidence="5">
    <name type="scientific">hydrothermal vent metagenome</name>
    <dbReference type="NCBI Taxonomy" id="652676"/>
    <lineage>
        <taxon>unclassified sequences</taxon>
        <taxon>metagenomes</taxon>
        <taxon>ecological metagenomes</taxon>
    </lineage>
</organism>
<dbReference type="EMBL" id="UOEI01000022">
    <property type="protein sequence ID" value="VAV89683.1"/>
    <property type="molecule type" value="Genomic_DNA"/>
</dbReference>
<evidence type="ECO:0000256" key="1">
    <source>
        <dbReference type="ARBA" id="ARBA00010281"/>
    </source>
</evidence>
<name>A0A3B0RZC4_9ZZZZ</name>
<evidence type="ECO:0000313" key="5">
    <source>
        <dbReference type="EMBL" id="VAV89683.1"/>
    </source>
</evidence>
<evidence type="ECO:0000256" key="3">
    <source>
        <dbReference type="ARBA" id="ARBA00022679"/>
    </source>
</evidence>
<evidence type="ECO:0000259" key="4">
    <source>
        <dbReference type="Pfam" id="PF08323"/>
    </source>
</evidence>
<dbReference type="AlphaFoldDB" id="A0A3B0RZC4"/>
<gene>
    <name evidence="5" type="ORF">MNBD_ACTINO01-1740</name>
</gene>
<dbReference type="Gene3D" id="3.40.50.2000">
    <property type="entry name" value="Glycogen Phosphorylase B"/>
    <property type="match status" value="2"/>
</dbReference>
<dbReference type="Pfam" id="PF13692">
    <property type="entry name" value="Glyco_trans_1_4"/>
    <property type="match status" value="1"/>
</dbReference>
<dbReference type="InterPro" id="IPR013534">
    <property type="entry name" value="Starch_synth_cat_dom"/>
</dbReference>
<dbReference type="CDD" id="cd03791">
    <property type="entry name" value="GT5_Glycogen_synthase_DULL1-like"/>
    <property type="match status" value="1"/>
</dbReference>
<dbReference type="PANTHER" id="PTHR45825:SF11">
    <property type="entry name" value="ALPHA AMYLASE DOMAIN-CONTAINING PROTEIN"/>
    <property type="match status" value="1"/>
</dbReference>
<proteinExistence type="inferred from homology"/>
<evidence type="ECO:0000256" key="2">
    <source>
        <dbReference type="ARBA" id="ARBA00022676"/>
    </source>
</evidence>
<dbReference type="GO" id="GO:0009011">
    <property type="term" value="F:alpha-1,4-glucan glucosyltransferase (ADP-glucose donor) activity"/>
    <property type="evidence" value="ECO:0007669"/>
    <property type="project" value="UniProtKB-EC"/>
</dbReference>